<gene>
    <name evidence="2" type="ORF">LCGC14_2980190</name>
</gene>
<reference evidence="2" key="1">
    <citation type="journal article" date="2015" name="Nature">
        <title>Complex archaea that bridge the gap between prokaryotes and eukaryotes.</title>
        <authorList>
            <person name="Spang A."/>
            <person name="Saw J.H."/>
            <person name="Jorgensen S.L."/>
            <person name="Zaremba-Niedzwiedzka K."/>
            <person name="Martijn J."/>
            <person name="Lind A.E."/>
            <person name="van Eijk R."/>
            <person name="Schleper C."/>
            <person name="Guy L."/>
            <person name="Ettema T.J."/>
        </authorList>
    </citation>
    <scope>NUCLEOTIDE SEQUENCE</scope>
</reference>
<feature type="domain" description="Calcineurin-like phosphoesterase" evidence="1">
    <location>
        <begin position="4"/>
        <end position="159"/>
    </location>
</feature>
<dbReference type="Pfam" id="PF12850">
    <property type="entry name" value="Metallophos_2"/>
    <property type="match status" value="1"/>
</dbReference>
<evidence type="ECO:0000259" key="1">
    <source>
        <dbReference type="Pfam" id="PF12850"/>
    </source>
</evidence>
<dbReference type="PANTHER" id="PTHR11124">
    <property type="entry name" value="VACUOLAR SORTING PROTEIN VPS29"/>
    <property type="match status" value="1"/>
</dbReference>
<dbReference type="InterPro" id="IPR000979">
    <property type="entry name" value="Phosphodiesterase_MJ0936/Vps29"/>
</dbReference>
<dbReference type="Gene3D" id="3.60.21.10">
    <property type="match status" value="1"/>
</dbReference>
<dbReference type="EMBL" id="LAZR01060842">
    <property type="protein sequence ID" value="KKK64835.1"/>
    <property type="molecule type" value="Genomic_DNA"/>
</dbReference>
<name>A0A0F8XUC4_9ZZZZ</name>
<dbReference type="NCBIfam" id="TIGR00040">
    <property type="entry name" value="yfcE"/>
    <property type="match status" value="1"/>
</dbReference>
<proteinExistence type="predicted"/>
<dbReference type="AlphaFoldDB" id="A0A0F8XUC4"/>
<dbReference type="InterPro" id="IPR029052">
    <property type="entry name" value="Metallo-depent_PP-like"/>
</dbReference>
<sequence length="170" mass="19274">MVVKIVVLGDTHIRFAKEIPREILDEILKSDWLIHVGDFISLEFLNYLIELKGDHFKGVYGNADPQGIVNLLRSKEIFEILGKRIGITHPASGGPYETVKNRVKMAFRKDDVDIMIYGHTHEPKINYMGNSLLISPGKGYLETHYFGPPTTIAIILIDNKIKVKIKEITC</sequence>
<dbReference type="InterPro" id="IPR024654">
    <property type="entry name" value="Calcineurin-like_PHP_lpxH"/>
</dbReference>
<comment type="caution">
    <text evidence="2">The sequence shown here is derived from an EMBL/GenBank/DDBJ whole genome shotgun (WGS) entry which is preliminary data.</text>
</comment>
<accession>A0A0F8XUC4</accession>
<evidence type="ECO:0000313" key="2">
    <source>
        <dbReference type="EMBL" id="KKK64835.1"/>
    </source>
</evidence>
<dbReference type="SUPFAM" id="SSF56300">
    <property type="entry name" value="Metallo-dependent phosphatases"/>
    <property type="match status" value="1"/>
</dbReference>
<organism evidence="2">
    <name type="scientific">marine sediment metagenome</name>
    <dbReference type="NCBI Taxonomy" id="412755"/>
    <lineage>
        <taxon>unclassified sequences</taxon>
        <taxon>metagenomes</taxon>
        <taxon>ecological metagenomes</taxon>
    </lineage>
</organism>
<protein>
    <recommendedName>
        <fullName evidence="1">Calcineurin-like phosphoesterase domain-containing protein</fullName>
    </recommendedName>
</protein>